<dbReference type="Pfam" id="PF13843">
    <property type="entry name" value="DDE_Tnp_1_7"/>
    <property type="match status" value="1"/>
</dbReference>
<dbReference type="EMBL" id="JASPKY010001772">
    <property type="protein sequence ID" value="KAK9674605.1"/>
    <property type="molecule type" value="Genomic_DNA"/>
</dbReference>
<feature type="domain" description="PiggyBac transposable element-derived protein" evidence="2">
    <location>
        <begin position="17"/>
        <end position="107"/>
    </location>
</feature>
<name>A0AAW1HF19_POPJA</name>
<keyword evidence="4" id="KW-1185">Reference proteome</keyword>
<reference evidence="3 4" key="1">
    <citation type="journal article" date="2024" name="BMC Genomics">
        <title>De novo assembly and annotation of Popillia japonica's genome with initial clues to its potential as an invasive pest.</title>
        <authorList>
            <person name="Cucini C."/>
            <person name="Boschi S."/>
            <person name="Funari R."/>
            <person name="Cardaioli E."/>
            <person name="Iannotti N."/>
            <person name="Marturano G."/>
            <person name="Paoli F."/>
            <person name="Bruttini M."/>
            <person name="Carapelli A."/>
            <person name="Frati F."/>
            <person name="Nardi F."/>
        </authorList>
    </citation>
    <scope>NUCLEOTIDE SEQUENCE [LARGE SCALE GENOMIC DNA]</scope>
    <source>
        <strain evidence="3">DMR45628</strain>
    </source>
</reference>
<proteinExistence type="predicted"/>
<evidence type="ECO:0000256" key="1">
    <source>
        <dbReference type="SAM" id="MobiDB-lite"/>
    </source>
</evidence>
<organism evidence="3 4">
    <name type="scientific">Popillia japonica</name>
    <name type="common">Japanese beetle</name>
    <dbReference type="NCBI Taxonomy" id="7064"/>
    <lineage>
        <taxon>Eukaryota</taxon>
        <taxon>Metazoa</taxon>
        <taxon>Ecdysozoa</taxon>
        <taxon>Arthropoda</taxon>
        <taxon>Hexapoda</taxon>
        <taxon>Insecta</taxon>
        <taxon>Pterygota</taxon>
        <taxon>Neoptera</taxon>
        <taxon>Endopterygota</taxon>
        <taxon>Coleoptera</taxon>
        <taxon>Polyphaga</taxon>
        <taxon>Scarabaeiformia</taxon>
        <taxon>Scarabaeidae</taxon>
        <taxon>Rutelinae</taxon>
        <taxon>Popillia</taxon>
    </lineage>
</organism>
<protein>
    <submittedName>
        <fullName evidence="3">Transposase IS4</fullName>
    </submittedName>
</protein>
<comment type="caution">
    <text evidence="3">The sequence shown here is derived from an EMBL/GenBank/DDBJ whole genome shotgun (WGS) entry which is preliminary data.</text>
</comment>
<feature type="region of interest" description="Disordered" evidence="1">
    <location>
        <begin position="1"/>
        <end position="25"/>
    </location>
</feature>
<feature type="non-terminal residue" evidence="3">
    <location>
        <position position="113"/>
    </location>
</feature>
<gene>
    <name evidence="3" type="ORF">QE152_g40997</name>
</gene>
<dbReference type="Proteomes" id="UP001458880">
    <property type="component" value="Unassembled WGS sequence"/>
</dbReference>
<evidence type="ECO:0000313" key="4">
    <source>
        <dbReference type="Proteomes" id="UP001458880"/>
    </source>
</evidence>
<evidence type="ECO:0000313" key="3">
    <source>
        <dbReference type="EMBL" id="KAK9674605.1"/>
    </source>
</evidence>
<dbReference type="PANTHER" id="PTHR46599:SF3">
    <property type="entry name" value="PIGGYBAC TRANSPOSABLE ELEMENT-DERIVED PROTEIN 4"/>
    <property type="match status" value="1"/>
</dbReference>
<sequence length="113" mass="13461">MLDTERNRNALQTKQKNGPAKTKSRLSCWNPTTLQEMKQFIGLLLYIGLVKYPMIERYWSKKPTYKNAVAPRIMPRNRFRALLRFWHFANNEDPAAEDNHLHKITKLELFNSR</sequence>
<evidence type="ECO:0000259" key="2">
    <source>
        <dbReference type="Pfam" id="PF13843"/>
    </source>
</evidence>
<dbReference type="AlphaFoldDB" id="A0AAW1HF19"/>
<accession>A0AAW1HF19</accession>
<dbReference type="PANTHER" id="PTHR46599">
    <property type="entry name" value="PIGGYBAC TRANSPOSABLE ELEMENT-DERIVED PROTEIN 4"/>
    <property type="match status" value="1"/>
</dbReference>
<dbReference type="InterPro" id="IPR029526">
    <property type="entry name" value="PGBD"/>
</dbReference>